<dbReference type="InterPro" id="IPR036388">
    <property type="entry name" value="WH-like_DNA-bd_sf"/>
</dbReference>
<feature type="compositionally biased region" description="Polar residues" evidence="2">
    <location>
        <begin position="407"/>
        <end position="419"/>
    </location>
</feature>
<dbReference type="FunFam" id="1.10.10.10:FF:000422">
    <property type="entry name" value="DNA-binding protein RFX7"/>
    <property type="match status" value="1"/>
</dbReference>
<feature type="region of interest" description="Disordered" evidence="2">
    <location>
        <begin position="30"/>
        <end position="57"/>
    </location>
</feature>
<evidence type="ECO:0000259" key="3">
    <source>
        <dbReference type="PROSITE" id="PS51526"/>
    </source>
</evidence>
<protein>
    <recommendedName>
        <fullName evidence="3">RFX-type winged-helix domain-containing protein</fullName>
    </recommendedName>
</protein>
<dbReference type="SUPFAM" id="SSF46785">
    <property type="entry name" value="Winged helix' DNA-binding domain"/>
    <property type="match status" value="1"/>
</dbReference>
<feature type="region of interest" description="Disordered" evidence="2">
    <location>
        <begin position="403"/>
        <end position="425"/>
    </location>
</feature>
<accession>A0AAN7ZIJ1</accession>
<sequence length="1156" mass="129106">MEKQASKNSEDMAMELDGTDNYLKNISTNLADNNNRVENHNNGKAAQSRNERNSQIQQSVEAEISEISRKAIDNILEQIKVLTPTEHLLLYLKLPTECSNIGDPLRQPLNPLGSRSEISQTIMWIKTHLEEDPELSLPKQDVYNEYYAFCAPNKIKPLSTADFGKVMKQVYPRVRPRRLGTRGNSRYCYAGLRRRYKLDSPLLPDLGDKPQSSEFISSSEELMSAAWIIIKEWSEQQLGMQFLSLHSLAYYLVLNLSIGNGSTAASIITSSHKGYFKGDLVSSSIACNSKHREAQLQLQRKIQQKNEIIREQKRKVQIQSPKIESKGRSKKCKLQTPPSNISSNTSPITATEGESNASVCEDLQPVCDKSLDFANLQSLPDFSSFQKMVASDQVCEYTNESYKPENSENVDNVPGQSPSGKVPIPRLSSNINKFSPALSPQRHKNAKYKAIQPKPEPCDIGLCNQQLNTGDYRSQETNYPGAINICDKKQKSAKKVLQDPVKTEIEDSLTSLADVGSESLFARERLMSVSEIDKSALDDYLGANNSQEHEEELVKYFENKDRTSDQDVSTKLTQLRQLLITQQNLESNSTQTGLNTVPLITSNTSAFTKTNNKNAVGNVNAPHCYSKTYDGCNYTNNESTRRRVSFETYHPEDAVPPSPNTRRKNFNFTPISPGPMSPTGRQSKCSSTTASPFVSPRNTPVPKAKGNIHQNVSSSYIINQPSSCGNVLNFSTSQKSLISVKTNLKIKQEVDNCIDGDKMINQIPETNEIHFPVSSSIHGYLPMSAPPSPKLTMKNRNSHSHLLQKLLNSNNKPVYSSINSRCQSNVPDNLSAEISQLLSNSVPPLNVEAGYRSQSVPLHQMSLKSNHNLLSPACENFYTSHFPFATNNQPPTVQHDFCDFNTFNASENINMNKILNTIDTCPPNDLNIPTSSMKTSSELNTFTNASNVTADINEQMVLPLHGECYDNRRLKLTHRPSSNLLPNLRVLGRSQSIELDIDSELNPSLKCNPSRSVPTTPIPGSVTKFHFPRNRRSYPCTPLTTNNNFSFNHGQDYLLNGQPIKEKISTGNEIDPNLPYFQNAESNDEIYDNVDIFNVNDPNLSCDVLIGDNKNHFSFEGQLCDGNYNINKNVPPVLDENCVNSTSNQFDFKNGSNNHL</sequence>
<dbReference type="InterPro" id="IPR036390">
    <property type="entry name" value="WH_DNA-bd_sf"/>
</dbReference>
<keyword evidence="1" id="KW-0238">DNA-binding</keyword>
<dbReference type="PANTHER" id="PTHR12619:SF21">
    <property type="entry name" value="RFX-TYPE WINGED-HELIX DOMAIN-CONTAINING PROTEIN"/>
    <property type="match status" value="1"/>
</dbReference>
<evidence type="ECO:0000256" key="2">
    <source>
        <dbReference type="SAM" id="MobiDB-lite"/>
    </source>
</evidence>
<dbReference type="PANTHER" id="PTHR12619">
    <property type="entry name" value="RFX TRANSCRIPTION FACTOR FAMILY"/>
    <property type="match status" value="1"/>
</dbReference>
<dbReference type="Gene3D" id="1.10.10.10">
    <property type="entry name" value="Winged helix-like DNA-binding domain superfamily/Winged helix DNA-binding domain"/>
    <property type="match status" value="1"/>
</dbReference>
<dbReference type="Gene3D" id="6.10.140.1290">
    <property type="match status" value="1"/>
</dbReference>
<dbReference type="Pfam" id="PF02257">
    <property type="entry name" value="RFX_DNA_binding"/>
    <property type="match status" value="1"/>
</dbReference>
<comment type="caution">
    <text evidence="4">The sequence shown here is derived from an EMBL/GenBank/DDBJ whole genome shotgun (WGS) entry which is preliminary data.</text>
</comment>
<dbReference type="InterPro" id="IPR039779">
    <property type="entry name" value="RFX-like"/>
</dbReference>
<organism evidence="4 5">
    <name type="scientific">Pyrocoelia pectoralis</name>
    <dbReference type="NCBI Taxonomy" id="417401"/>
    <lineage>
        <taxon>Eukaryota</taxon>
        <taxon>Metazoa</taxon>
        <taxon>Ecdysozoa</taxon>
        <taxon>Arthropoda</taxon>
        <taxon>Hexapoda</taxon>
        <taxon>Insecta</taxon>
        <taxon>Pterygota</taxon>
        <taxon>Neoptera</taxon>
        <taxon>Endopterygota</taxon>
        <taxon>Coleoptera</taxon>
        <taxon>Polyphaga</taxon>
        <taxon>Elateriformia</taxon>
        <taxon>Elateroidea</taxon>
        <taxon>Lampyridae</taxon>
        <taxon>Lampyrinae</taxon>
        <taxon>Pyrocoelia</taxon>
    </lineage>
</organism>
<dbReference type="GO" id="GO:0000978">
    <property type="term" value="F:RNA polymerase II cis-regulatory region sequence-specific DNA binding"/>
    <property type="evidence" value="ECO:0007669"/>
    <property type="project" value="TreeGrafter"/>
</dbReference>
<dbReference type="GO" id="GO:0000981">
    <property type="term" value="F:DNA-binding transcription factor activity, RNA polymerase II-specific"/>
    <property type="evidence" value="ECO:0007669"/>
    <property type="project" value="TreeGrafter"/>
</dbReference>
<keyword evidence="5" id="KW-1185">Reference proteome</keyword>
<dbReference type="PROSITE" id="PS51526">
    <property type="entry name" value="RFX_DBD"/>
    <property type="match status" value="1"/>
</dbReference>
<dbReference type="InterPro" id="IPR003150">
    <property type="entry name" value="DNA-bd_RFX"/>
</dbReference>
<feature type="compositionally biased region" description="Low complexity" evidence="2">
    <location>
        <begin position="336"/>
        <end position="349"/>
    </location>
</feature>
<evidence type="ECO:0000313" key="4">
    <source>
        <dbReference type="EMBL" id="KAK5648425.1"/>
    </source>
</evidence>
<feature type="region of interest" description="Disordered" evidence="2">
    <location>
        <begin position="649"/>
        <end position="704"/>
    </location>
</feature>
<proteinExistence type="predicted"/>
<feature type="compositionally biased region" description="Polar residues" evidence="2">
    <location>
        <begin position="679"/>
        <end position="698"/>
    </location>
</feature>
<evidence type="ECO:0000313" key="5">
    <source>
        <dbReference type="Proteomes" id="UP001329430"/>
    </source>
</evidence>
<reference evidence="4 5" key="1">
    <citation type="journal article" date="2024" name="Insects">
        <title>An Improved Chromosome-Level Genome Assembly of the Firefly Pyrocoelia pectoralis.</title>
        <authorList>
            <person name="Fu X."/>
            <person name="Meyer-Rochow V.B."/>
            <person name="Ballantyne L."/>
            <person name="Zhu X."/>
        </authorList>
    </citation>
    <scope>NUCLEOTIDE SEQUENCE [LARGE SCALE GENOMIC DNA]</scope>
    <source>
        <strain evidence="4">XCY_ONT2</strain>
    </source>
</reference>
<dbReference type="Proteomes" id="UP001329430">
    <property type="component" value="Chromosome 2"/>
</dbReference>
<feature type="compositionally biased region" description="Polar residues" evidence="2">
    <location>
        <begin position="42"/>
        <end position="57"/>
    </location>
</feature>
<gene>
    <name evidence="4" type="ORF">RI129_003317</name>
</gene>
<evidence type="ECO:0000256" key="1">
    <source>
        <dbReference type="ARBA" id="ARBA00023125"/>
    </source>
</evidence>
<feature type="region of interest" description="Disordered" evidence="2">
    <location>
        <begin position="313"/>
        <end position="353"/>
    </location>
</feature>
<dbReference type="AlphaFoldDB" id="A0AAN7ZIJ1"/>
<feature type="domain" description="RFX-type winged-helix" evidence="3">
    <location>
        <begin position="121"/>
        <end position="196"/>
    </location>
</feature>
<dbReference type="EMBL" id="JAVRBK010000002">
    <property type="protein sequence ID" value="KAK5648425.1"/>
    <property type="molecule type" value="Genomic_DNA"/>
</dbReference>
<name>A0AAN7ZIJ1_9COLE</name>